<organism evidence="2 3">
    <name type="scientific">Sphagnum jensenii</name>
    <dbReference type="NCBI Taxonomy" id="128206"/>
    <lineage>
        <taxon>Eukaryota</taxon>
        <taxon>Viridiplantae</taxon>
        <taxon>Streptophyta</taxon>
        <taxon>Embryophyta</taxon>
        <taxon>Bryophyta</taxon>
        <taxon>Sphagnophytina</taxon>
        <taxon>Sphagnopsida</taxon>
        <taxon>Sphagnales</taxon>
        <taxon>Sphagnaceae</taxon>
        <taxon>Sphagnum</taxon>
    </lineage>
</organism>
<feature type="region of interest" description="Disordered" evidence="1">
    <location>
        <begin position="154"/>
        <end position="182"/>
    </location>
</feature>
<protein>
    <submittedName>
        <fullName evidence="2">Uncharacterized protein</fullName>
    </submittedName>
</protein>
<keyword evidence="3" id="KW-1185">Reference proteome</keyword>
<dbReference type="EMBL" id="OZ023706">
    <property type="protein sequence ID" value="CAK9875954.1"/>
    <property type="molecule type" value="Genomic_DNA"/>
</dbReference>
<sequence>MAMAITGATVVAPGAAVALRDVSKLSMSSSRSGTASFFSSFRTQGTTPPHVIRASGIRSKVARVVAVRPAASHEADPGAEEQRSARREVLAGLLAVGAALAASTTTREAYAFSGPGGDGAKETADKAADLLKAGDDLNVNEAPSRVGPGRIEDAAKSAKSIAQQAGAGSGANPSGIADDAVTKAREKLDEGKARFGDLFKGKVGSSSDIGDKASNLAGDAQNLANKAVSGAQDKVRF</sequence>
<name>A0ABP1BK39_9BRYO</name>
<evidence type="ECO:0000313" key="3">
    <source>
        <dbReference type="Proteomes" id="UP001497522"/>
    </source>
</evidence>
<gene>
    <name evidence="2" type="ORF">CSSPJE1EN2_LOCUS18176</name>
</gene>
<evidence type="ECO:0000256" key="1">
    <source>
        <dbReference type="SAM" id="MobiDB-lite"/>
    </source>
</evidence>
<dbReference type="Proteomes" id="UP001497522">
    <property type="component" value="Chromosome 5"/>
</dbReference>
<evidence type="ECO:0000313" key="2">
    <source>
        <dbReference type="EMBL" id="CAK9875954.1"/>
    </source>
</evidence>
<feature type="compositionally biased region" description="Low complexity" evidence="1">
    <location>
        <begin position="157"/>
        <end position="177"/>
    </location>
</feature>
<accession>A0ABP1BK39</accession>
<reference evidence="2" key="1">
    <citation type="submission" date="2024-03" db="EMBL/GenBank/DDBJ databases">
        <authorList>
            <consortium name="ELIXIR-Norway"/>
            <consortium name="Elixir Norway"/>
        </authorList>
    </citation>
    <scope>NUCLEOTIDE SEQUENCE</scope>
</reference>
<proteinExistence type="predicted"/>